<dbReference type="PROSITE" id="PS51257">
    <property type="entry name" value="PROKAR_LIPOPROTEIN"/>
    <property type="match status" value="1"/>
</dbReference>
<protein>
    <submittedName>
        <fullName evidence="1">Uncharacterized protein</fullName>
    </submittedName>
</protein>
<proteinExistence type="predicted"/>
<accession>A0A3B0W2W3</accession>
<name>A0A3B0W2W3_9ZZZZ</name>
<dbReference type="Gene3D" id="3.10.450.40">
    <property type="match status" value="1"/>
</dbReference>
<organism evidence="1">
    <name type="scientific">hydrothermal vent metagenome</name>
    <dbReference type="NCBI Taxonomy" id="652676"/>
    <lineage>
        <taxon>unclassified sequences</taxon>
        <taxon>metagenomes</taxon>
        <taxon>ecological metagenomes</taxon>
    </lineage>
</organism>
<evidence type="ECO:0000313" key="1">
    <source>
        <dbReference type="EMBL" id="VAW50208.1"/>
    </source>
</evidence>
<reference evidence="1" key="1">
    <citation type="submission" date="2018-06" db="EMBL/GenBank/DDBJ databases">
        <authorList>
            <person name="Zhirakovskaya E."/>
        </authorList>
    </citation>
    <scope>NUCLEOTIDE SEQUENCE</scope>
</reference>
<sequence length="95" mass="10585">MKKQFLLAFFILSTLTLLSACDEGGNERKILVSEVPSNIINVVQNTLPGIALKEAKIEMEDDVNIYELEGKLINGNEYEIKITESGTIIKVELDD</sequence>
<dbReference type="AlphaFoldDB" id="A0A3B0W2W3"/>
<dbReference type="EMBL" id="UOFE01000001">
    <property type="protein sequence ID" value="VAW50208.1"/>
    <property type="molecule type" value="Genomic_DNA"/>
</dbReference>
<gene>
    <name evidence="1" type="ORF">MNBD_GAMMA05-2049</name>
</gene>
<dbReference type="SUPFAM" id="SSF160574">
    <property type="entry name" value="BT0923-like"/>
    <property type="match status" value="1"/>
</dbReference>